<protein>
    <submittedName>
        <fullName evidence="2">Uncharacterized protein</fullName>
    </submittedName>
</protein>
<feature type="transmembrane region" description="Helical" evidence="1">
    <location>
        <begin position="12"/>
        <end position="35"/>
    </location>
</feature>
<sequence length="37" mass="4602">MRMNQNYNIYRYEFNVMLNFKKSLSIVLLIIIINYDI</sequence>
<evidence type="ECO:0000313" key="3">
    <source>
        <dbReference type="Proteomes" id="UP000289238"/>
    </source>
</evidence>
<evidence type="ECO:0000313" key="2">
    <source>
        <dbReference type="EMBL" id="RXG23841.1"/>
    </source>
</evidence>
<dbReference type="EMBL" id="QOVM01000002">
    <property type="protein sequence ID" value="RXG23841.1"/>
    <property type="molecule type" value="Genomic_DNA"/>
</dbReference>
<comment type="caution">
    <text evidence="2">The sequence shown here is derived from an EMBL/GenBank/DDBJ whole genome shotgun (WGS) entry which is preliminary data.</text>
</comment>
<reference evidence="2 3" key="1">
    <citation type="submission" date="2018-07" db="EMBL/GenBank/DDBJ databases">
        <title>Leeuwenhoekiella genomics.</title>
        <authorList>
            <person name="Tahon G."/>
            <person name="Willems A."/>
        </authorList>
    </citation>
    <scope>NUCLEOTIDE SEQUENCE [LARGE SCALE GENOMIC DNA]</scope>
    <source>
        <strain evidence="2 3">LMG 22550</strain>
    </source>
</reference>
<keyword evidence="1" id="KW-0812">Transmembrane</keyword>
<accession>A0A4Q0PB80</accession>
<keyword evidence="1" id="KW-1133">Transmembrane helix</keyword>
<evidence type="ECO:0000256" key="1">
    <source>
        <dbReference type="SAM" id="Phobius"/>
    </source>
</evidence>
<gene>
    <name evidence="2" type="ORF">DSM00_1457</name>
</gene>
<name>A0A4Q0PB80_9FLAO</name>
<organism evidence="2 3">
    <name type="scientific">Leeuwenhoekiella aequorea</name>
    <dbReference type="NCBI Taxonomy" id="283736"/>
    <lineage>
        <taxon>Bacteria</taxon>
        <taxon>Pseudomonadati</taxon>
        <taxon>Bacteroidota</taxon>
        <taxon>Flavobacteriia</taxon>
        <taxon>Flavobacteriales</taxon>
        <taxon>Flavobacteriaceae</taxon>
        <taxon>Leeuwenhoekiella</taxon>
    </lineage>
</organism>
<proteinExistence type="predicted"/>
<keyword evidence="1" id="KW-0472">Membrane</keyword>
<dbReference type="AlphaFoldDB" id="A0A4Q0PB80"/>
<keyword evidence="3" id="KW-1185">Reference proteome</keyword>
<dbReference type="Proteomes" id="UP000289238">
    <property type="component" value="Unassembled WGS sequence"/>
</dbReference>